<dbReference type="GO" id="GO:0008616">
    <property type="term" value="P:tRNA queuosine(34) biosynthetic process"/>
    <property type="evidence" value="ECO:0007669"/>
    <property type="project" value="UniProtKB-UniRule"/>
</dbReference>
<evidence type="ECO:0000256" key="5">
    <source>
        <dbReference type="ARBA" id="ARBA00022679"/>
    </source>
</evidence>
<keyword evidence="6 13" id="KW-0949">S-adenosyl-L-methionine</keyword>
<evidence type="ECO:0000256" key="7">
    <source>
        <dbReference type="ARBA" id="ARBA00022785"/>
    </source>
</evidence>
<dbReference type="GO" id="GO:0051075">
    <property type="term" value="F:S-adenosylmethionine:tRNA ribosyltransferase-isomerase activity"/>
    <property type="evidence" value="ECO:0007669"/>
    <property type="project" value="UniProtKB-EC"/>
</dbReference>
<dbReference type="Gene3D" id="2.40.10.240">
    <property type="entry name" value="QueA-like"/>
    <property type="match status" value="1"/>
</dbReference>
<gene>
    <name evidence="13 14" type="primary">queA</name>
    <name evidence="14" type="ORF">MM817_00274</name>
</gene>
<evidence type="ECO:0000256" key="13">
    <source>
        <dbReference type="HAMAP-Rule" id="MF_00113"/>
    </source>
</evidence>
<keyword evidence="5 13" id="KW-0808">Transferase</keyword>
<dbReference type="InterPro" id="IPR042119">
    <property type="entry name" value="QueA_dom2"/>
</dbReference>
<dbReference type="PANTHER" id="PTHR30307:SF0">
    <property type="entry name" value="S-ADENOSYLMETHIONINE:TRNA RIBOSYLTRANSFERASE-ISOMERASE"/>
    <property type="match status" value="1"/>
</dbReference>
<comment type="pathway">
    <text evidence="2 13">tRNA modification; tRNA-queuosine biosynthesis.</text>
</comment>
<dbReference type="FunFam" id="2.40.10.240:FF:000002">
    <property type="entry name" value="S-adenosylmethionine:tRNA ribosyltransferase-isomerase"/>
    <property type="match status" value="1"/>
</dbReference>
<evidence type="ECO:0000256" key="12">
    <source>
        <dbReference type="ARBA" id="ARBA00076160"/>
    </source>
</evidence>
<dbReference type="PANTHER" id="PTHR30307">
    <property type="entry name" value="S-ADENOSYLMETHIONINE:TRNA RIBOSYLTRANSFERASE-ISOMERASE"/>
    <property type="match status" value="1"/>
</dbReference>
<dbReference type="FunFam" id="3.40.1780.10:FF:000001">
    <property type="entry name" value="S-adenosylmethionine:tRNA ribosyltransferase-isomerase"/>
    <property type="match status" value="1"/>
</dbReference>
<dbReference type="Proteomes" id="UP001139263">
    <property type="component" value="Unassembled WGS sequence"/>
</dbReference>
<keyword evidence="7 13" id="KW-0671">Queuosine biosynthesis</keyword>
<comment type="subunit">
    <text evidence="3 13">Monomer.</text>
</comment>
<organism evidence="14 15">
    <name type="scientific">Sulfoacidibacillus ferrooxidans</name>
    <dbReference type="NCBI Taxonomy" id="2005001"/>
    <lineage>
        <taxon>Bacteria</taxon>
        <taxon>Bacillati</taxon>
        <taxon>Bacillota</taxon>
        <taxon>Bacilli</taxon>
        <taxon>Bacillales</taxon>
        <taxon>Alicyclobacillaceae</taxon>
        <taxon>Sulfoacidibacillus</taxon>
    </lineage>
</organism>
<dbReference type="AlphaFoldDB" id="A0A9X1V8M4"/>
<evidence type="ECO:0000256" key="8">
    <source>
        <dbReference type="ARBA" id="ARBA00052751"/>
    </source>
</evidence>
<comment type="subcellular location">
    <subcellularLocation>
        <location evidence="1 13">Cytoplasm</location>
    </subcellularLocation>
</comment>
<evidence type="ECO:0000256" key="4">
    <source>
        <dbReference type="ARBA" id="ARBA00022490"/>
    </source>
</evidence>
<keyword evidence="15" id="KW-1185">Reference proteome</keyword>
<evidence type="ECO:0000313" key="15">
    <source>
        <dbReference type="Proteomes" id="UP001139263"/>
    </source>
</evidence>
<dbReference type="NCBIfam" id="TIGR00113">
    <property type="entry name" value="queA"/>
    <property type="match status" value="1"/>
</dbReference>
<evidence type="ECO:0000256" key="2">
    <source>
        <dbReference type="ARBA" id="ARBA00004691"/>
    </source>
</evidence>
<dbReference type="EMBL" id="JALBUF010000001">
    <property type="protein sequence ID" value="MCI0182023.1"/>
    <property type="molecule type" value="Genomic_DNA"/>
</dbReference>
<protein>
    <recommendedName>
        <fullName evidence="11 13">S-adenosylmethionine:tRNA ribosyltransferase-isomerase</fullName>
        <ecNumber evidence="10 13">2.4.99.17</ecNumber>
    </recommendedName>
    <alternativeName>
        <fullName evidence="12 13">Queuosine biosynthesis protein QueA</fullName>
    </alternativeName>
</protein>
<dbReference type="Gene3D" id="3.40.1780.10">
    <property type="entry name" value="QueA-like"/>
    <property type="match status" value="1"/>
</dbReference>
<dbReference type="NCBIfam" id="NF001140">
    <property type="entry name" value="PRK00147.1"/>
    <property type="match status" value="1"/>
</dbReference>
<name>A0A9X1V8M4_9BACL</name>
<dbReference type="InterPro" id="IPR036100">
    <property type="entry name" value="QueA_sf"/>
</dbReference>
<comment type="catalytic activity">
    <reaction evidence="8 13">
        <text>7-aminomethyl-7-carbaguanosine(34) in tRNA + S-adenosyl-L-methionine = epoxyqueuosine(34) in tRNA + adenine + L-methionine + 2 H(+)</text>
        <dbReference type="Rhea" id="RHEA:32155"/>
        <dbReference type="Rhea" id="RHEA-COMP:10342"/>
        <dbReference type="Rhea" id="RHEA-COMP:18582"/>
        <dbReference type="ChEBI" id="CHEBI:15378"/>
        <dbReference type="ChEBI" id="CHEBI:16708"/>
        <dbReference type="ChEBI" id="CHEBI:57844"/>
        <dbReference type="ChEBI" id="CHEBI:59789"/>
        <dbReference type="ChEBI" id="CHEBI:82833"/>
        <dbReference type="ChEBI" id="CHEBI:194443"/>
        <dbReference type="EC" id="2.4.99.17"/>
    </reaction>
</comment>
<proteinExistence type="inferred from homology"/>
<evidence type="ECO:0000256" key="6">
    <source>
        <dbReference type="ARBA" id="ARBA00022691"/>
    </source>
</evidence>
<dbReference type="HAMAP" id="MF_00113">
    <property type="entry name" value="QueA"/>
    <property type="match status" value="1"/>
</dbReference>
<dbReference type="SUPFAM" id="SSF111337">
    <property type="entry name" value="QueA-like"/>
    <property type="match status" value="1"/>
</dbReference>
<comment type="caution">
    <text evidence="14">The sequence shown here is derived from an EMBL/GenBank/DDBJ whole genome shotgun (WGS) entry which is preliminary data.</text>
</comment>
<dbReference type="Pfam" id="PF02547">
    <property type="entry name" value="Queuosine_synth"/>
    <property type="match status" value="1"/>
</dbReference>
<comment type="function">
    <text evidence="13">Transfers and isomerizes the ribose moiety from AdoMet to the 7-aminomethyl group of 7-deazaguanine (preQ1-tRNA) to give epoxyqueuosine (oQ-tRNA).</text>
</comment>
<evidence type="ECO:0000256" key="3">
    <source>
        <dbReference type="ARBA" id="ARBA00011245"/>
    </source>
</evidence>
<keyword evidence="14" id="KW-0328">Glycosyltransferase</keyword>
<evidence type="ECO:0000256" key="11">
    <source>
        <dbReference type="ARBA" id="ARBA00069325"/>
    </source>
</evidence>
<accession>A0A9X1V8M4</accession>
<dbReference type="GO" id="GO:0005737">
    <property type="term" value="C:cytoplasm"/>
    <property type="evidence" value="ECO:0007669"/>
    <property type="project" value="UniProtKB-SubCell"/>
</dbReference>
<dbReference type="InterPro" id="IPR003699">
    <property type="entry name" value="QueA"/>
</dbReference>
<evidence type="ECO:0000256" key="10">
    <source>
        <dbReference type="ARBA" id="ARBA00066503"/>
    </source>
</evidence>
<dbReference type="RefSeq" id="WP_241711643.1">
    <property type="nucleotide sequence ID" value="NZ_JALBUF010000001.1"/>
</dbReference>
<dbReference type="EC" id="2.4.99.17" evidence="10 13"/>
<dbReference type="InterPro" id="IPR042118">
    <property type="entry name" value="QueA_dom1"/>
</dbReference>
<sequence length="346" mass="39074">MNTNDYDFILPDELIAQTPQTDRSSSRLLVVNRTSDELSHAHFYDLPKYLTAGDVVIANDSRVIPARLFGRKPDTGAVIELLLLRPYATPGTWEVLLRPAKRVPIGKHIVFGDGQLTATVRAELEGGTRVVEFSASGVVFDTLLEMFGQMPLPPYIKERLEDPNRYQTIYAREKGSVAAPTAGLHFTKEVMEQLQEKGVHVHFITLHVGLGTFRPVQVDRIEDHHMHEEWYRVTKDVFTAVETAKQAGNRVLCVGTTTVRAMESAWLLRDEGLQDQEISGWTSIFIYPGFQFHVVDALITNFHLPQSTLLMLVSALIGRERLLATYQVAVEEKYRFYSFGDAMLIL</sequence>
<keyword evidence="4 13" id="KW-0963">Cytoplasm</keyword>
<reference evidence="14" key="1">
    <citation type="submission" date="2022-03" db="EMBL/GenBank/DDBJ databases">
        <title>Draft Genome Sequence of Firmicute Strain S0AB, a Heterotrophic Iron/Sulfur-Oxidizing Extreme Acidophile.</title>
        <authorList>
            <person name="Vergara E."/>
            <person name="Pakostova E."/>
            <person name="Johnson D.B."/>
            <person name="Holmes D.S."/>
        </authorList>
    </citation>
    <scope>NUCLEOTIDE SEQUENCE</scope>
    <source>
        <strain evidence="14">S0AB</strain>
    </source>
</reference>
<comment type="similarity">
    <text evidence="9 13">Belongs to the QueA family.</text>
</comment>
<evidence type="ECO:0000256" key="1">
    <source>
        <dbReference type="ARBA" id="ARBA00004496"/>
    </source>
</evidence>
<evidence type="ECO:0000313" key="14">
    <source>
        <dbReference type="EMBL" id="MCI0182023.1"/>
    </source>
</evidence>
<evidence type="ECO:0000256" key="9">
    <source>
        <dbReference type="ARBA" id="ARBA00061210"/>
    </source>
</evidence>